<sequence length="252" mass="28271">MSDPVVGGLDSDDIDGTLTMDRLYDTRGPFETTWKYEFLTHAHHDELQEQAYDEVRENKQNRWNMQGYFTDVPESPVPESSLYRWTDPQSVEYHITTAGNTDGTDRVDFANPYPSEDHSDANISAGFDVGVSANVLPGIGLSASLGTDYSAGSDLTYDQSHTEPHHSYWDIPLTSGYPTDPESAEDATGVSLDVKCYSDHDNIDTETLRTSSQFTFVYWQDVRPIVPVPQYQPFTFTTDEVSTEIDFRVGPP</sequence>
<protein>
    <submittedName>
        <fullName evidence="1">Uncharacterized protein</fullName>
    </submittedName>
</protein>
<evidence type="ECO:0000313" key="1">
    <source>
        <dbReference type="EMBL" id="ERJ07257.1"/>
    </source>
</evidence>
<dbReference type="AlphaFoldDB" id="U2DNK1"/>
<dbReference type="Proteomes" id="UP000003861">
    <property type="component" value="Unassembled WGS sequence"/>
</dbReference>
<dbReference type="GeneID" id="41484429"/>
<reference evidence="1 2" key="1">
    <citation type="journal article" date="2011" name="J. Bacteriol.">
        <title>Genome sequence of Halorhabdus tiamatea, the first archaeon isolated from a deep-sea anoxic brine lake.</title>
        <authorList>
            <person name="Antunes A."/>
            <person name="Alam I."/>
            <person name="Bajic V.B."/>
            <person name="Stingl U."/>
        </authorList>
    </citation>
    <scope>NUCLEOTIDE SEQUENCE [LARGE SCALE GENOMIC DNA]</scope>
    <source>
        <strain evidence="1 2">SARL4B</strain>
    </source>
</reference>
<dbReference type="RefSeq" id="WP_021029373.1">
    <property type="nucleotide sequence ID" value="NC_021921.1"/>
</dbReference>
<organism evidence="1 2">
    <name type="scientific">Halorhabdus tiamatea SARL4B</name>
    <dbReference type="NCBI Taxonomy" id="1033806"/>
    <lineage>
        <taxon>Archaea</taxon>
        <taxon>Methanobacteriati</taxon>
        <taxon>Methanobacteriota</taxon>
        <taxon>Stenosarchaea group</taxon>
        <taxon>Halobacteria</taxon>
        <taxon>Halobacteriales</taxon>
        <taxon>Haloarculaceae</taxon>
        <taxon>Halorhabdus</taxon>
    </lineage>
</organism>
<accession>U2DNK1</accession>
<reference evidence="1 2" key="2">
    <citation type="journal article" date="2013" name="PLoS ONE">
        <title>INDIGO - INtegrated Data Warehouse of MIcrobial GenOmes with Examples from the Red Sea Extremophiles.</title>
        <authorList>
            <person name="Alam I."/>
            <person name="Antunes A."/>
            <person name="Kamau A.A."/>
            <person name="Ba Alawi W."/>
            <person name="Kalkatawi M."/>
            <person name="Stingl U."/>
            <person name="Bajic V.B."/>
        </authorList>
    </citation>
    <scope>NUCLEOTIDE SEQUENCE [LARGE SCALE GENOMIC DNA]</scope>
    <source>
        <strain evidence="1 2">SARL4B</strain>
    </source>
</reference>
<dbReference type="EMBL" id="AFNT02000005">
    <property type="protein sequence ID" value="ERJ07257.1"/>
    <property type="molecule type" value="Genomic_DNA"/>
</dbReference>
<gene>
    <name evidence="1" type="ORF">HLRTI_000615</name>
</gene>
<comment type="caution">
    <text evidence="1">The sequence shown here is derived from an EMBL/GenBank/DDBJ whole genome shotgun (WGS) entry which is preliminary data.</text>
</comment>
<name>U2DNK1_9EURY</name>
<proteinExistence type="predicted"/>
<evidence type="ECO:0000313" key="2">
    <source>
        <dbReference type="Proteomes" id="UP000003861"/>
    </source>
</evidence>